<dbReference type="InParanoid" id="W7XBW8"/>
<dbReference type="RefSeq" id="XP_012652653.1">
    <property type="nucleotide sequence ID" value="XM_012797199.1"/>
</dbReference>
<accession>W7XBW8</accession>
<reference evidence="2" key="1">
    <citation type="journal article" date="2006" name="PLoS Biol.">
        <title>Macronuclear genome sequence of the ciliate Tetrahymena thermophila, a model eukaryote.</title>
        <authorList>
            <person name="Eisen J.A."/>
            <person name="Coyne R.S."/>
            <person name="Wu M."/>
            <person name="Wu D."/>
            <person name="Thiagarajan M."/>
            <person name="Wortman J.R."/>
            <person name="Badger J.H."/>
            <person name="Ren Q."/>
            <person name="Amedeo P."/>
            <person name="Jones K.M."/>
            <person name="Tallon L.J."/>
            <person name="Delcher A.L."/>
            <person name="Salzberg S.L."/>
            <person name="Silva J.C."/>
            <person name="Haas B.J."/>
            <person name="Majoros W.H."/>
            <person name="Farzad M."/>
            <person name="Carlton J.M."/>
            <person name="Smith R.K. Jr."/>
            <person name="Garg J."/>
            <person name="Pearlman R.E."/>
            <person name="Karrer K.M."/>
            <person name="Sun L."/>
            <person name="Manning G."/>
            <person name="Elde N.C."/>
            <person name="Turkewitz A.P."/>
            <person name="Asai D.J."/>
            <person name="Wilkes D.E."/>
            <person name="Wang Y."/>
            <person name="Cai H."/>
            <person name="Collins K."/>
            <person name="Stewart B.A."/>
            <person name="Lee S.R."/>
            <person name="Wilamowska K."/>
            <person name="Weinberg Z."/>
            <person name="Ruzzo W.L."/>
            <person name="Wloga D."/>
            <person name="Gaertig J."/>
            <person name="Frankel J."/>
            <person name="Tsao C.-C."/>
            <person name="Gorovsky M.A."/>
            <person name="Keeling P.J."/>
            <person name="Waller R.F."/>
            <person name="Patron N.J."/>
            <person name="Cherry J.M."/>
            <person name="Stover N.A."/>
            <person name="Krieger C.J."/>
            <person name="del Toro C."/>
            <person name="Ryder H.F."/>
            <person name="Williamson S.C."/>
            <person name="Barbeau R.A."/>
            <person name="Hamilton E.P."/>
            <person name="Orias E."/>
        </authorList>
    </citation>
    <scope>NUCLEOTIDE SEQUENCE [LARGE SCALE GENOMIC DNA]</scope>
    <source>
        <strain evidence="2">SB210</strain>
    </source>
</reference>
<keyword evidence="2" id="KW-1185">Reference proteome</keyword>
<evidence type="ECO:0000313" key="1">
    <source>
        <dbReference type="EMBL" id="EWS74822.1"/>
    </source>
</evidence>
<evidence type="ECO:0000313" key="2">
    <source>
        <dbReference type="Proteomes" id="UP000009168"/>
    </source>
</evidence>
<protein>
    <submittedName>
        <fullName evidence="1">Uncharacterized protein</fullName>
    </submittedName>
</protein>
<dbReference type="KEGG" id="tet:TTHERM_000653659"/>
<dbReference type="AlphaFoldDB" id="W7XBW8"/>
<dbReference type="Proteomes" id="UP000009168">
    <property type="component" value="Unassembled WGS sequence"/>
</dbReference>
<name>W7XBW8_TETTS</name>
<dbReference type="GeneID" id="24440038"/>
<organism evidence="1 2">
    <name type="scientific">Tetrahymena thermophila (strain SB210)</name>
    <dbReference type="NCBI Taxonomy" id="312017"/>
    <lineage>
        <taxon>Eukaryota</taxon>
        <taxon>Sar</taxon>
        <taxon>Alveolata</taxon>
        <taxon>Ciliophora</taxon>
        <taxon>Intramacronucleata</taxon>
        <taxon>Oligohymenophorea</taxon>
        <taxon>Hymenostomatida</taxon>
        <taxon>Tetrahymenina</taxon>
        <taxon>Tetrahymenidae</taxon>
        <taxon>Tetrahymena</taxon>
    </lineage>
</organism>
<proteinExistence type="predicted"/>
<gene>
    <name evidence="1" type="ORF">TTHERM_000653659</name>
</gene>
<dbReference type="EMBL" id="GG662720">
    <property type="protein sequence ID" value="EWS74822.1"/>
    <property type="molecule type" value="Genomic_DNA"/>
</dbReference>
<sequence length="67" mass="7691">MINARIVPFSINEVCEVFTFYEFVNSNKLDNCKTFMLAQAYFYSFGGGPQTTTFKTLTFDLIQITNV</sequence>